<feature type="non-terminal residue" evidence="1">
    <location>
        <position position="1"/>
    </location>
</feature>
<gene>
    <name evidence="1" type="ORF">JRQ81_000546</name>
</gene>
<dbReference type="EMBL" id="JAPFRF010000001">
    <property type="protein sequence ID" value="KAJ7344596.1"/>
    <property type="molecule type" value="Genomic_DNA"/>
</dbReference>
<keyword evidence="2" id="KW-1185">Reference proteome</keyword>
<dbReference type="Proteomes" id="UP001142489">
    <property type="component" value="Unassembled WGS sequence"/>
</dbReference>
<comment type="caution">
    <text evidence="1">The sequence shown here is derived from an EMBL/GenBank/DDBJ whole genome shotgun (WGS) entry which is preliminary data.</text>
</comment>
<reference evidence="1" key="1">
    <citation type="journal article" date="2023" name="DNA Res.">
        <title>Chromosome-level genome assembly of Phrynocephalus forsythii using third-generation DNA sequencing and Hi-C analysis.</title>
        <authorList>
            <person name="Qi Y."/>
            <person name="Zhao W."/>
            <person name="Zhao Y."/>
            <person name="Niu C."/>
            <person name="Cao S."/>
            <person name="Zhang Y."/>
        </authorList>
    </citation>
    <scope>NUCLEOTIDE SEQUENCE</scope>
    <source>
        <tissue evidence="1">Muscle</tissue>
    </source>
</reference>
<dbReference type="AlphaFoldDB" id="A0A9Q1B842"/>
<organism evidence="1 2">
    <name type="scientific">Phrynocephalus forsythii</name>
    <dbReference type="NCBI Taxonomy" id="171643"/>
    <lineage>
        <taxon>Eukaryota</taxon>
        <taxon>Metazoa</taxon>
        <taxon>Chordata</taxon>
        <taxon>Craniata</taxon>
        <taxon>Vertebrata</taxon>
        <taxon>Euteleostomi</taxon>
        <taxon>Lepidosauria</taxon>
        <taxon>Squamata</taxon>
        <taxon>Bifurcata</taxon>
        <taxon>Unidentata</taxon>
        <taxon>Episquamata</taxon>
        <taxon>Toxicofera</taxon>
        <taxon>Iguania</taxon>
        <taxon>Acrodonta</taxon>
        <taxon>Agamidae</taxon>
        <taxon>Agaminae</taxon>
        <taxon>Phrynocephalus</taxon>
    </lineage>
</organism>
<evidence type="ECO:0000313" key="1">
    <source>
        <dbReference type="EMBL" id="KAJ7344596.1"/>
    </source>
</evidence>
<evidence type="ECO:0000313" key="2">
    <source>
        <dbReference type="Proteomes" id="UP001142489"/>
    </source>
</evidence>
<proteinExistence type="predicted"/>
<sequence>KPSLTPSIRRESPKRYRLQKKLNIPKVLYQSTSMEKYVEGESVEEKRCTSSRDDHSLERIVRKRSFKRVEDFDKKWIEAGVSASIATTQRQILAMGFKCRISLVKPLLNTVAQWSKVLFSDGSN</sequence>
<accession>A0A9Q1B842</accession>
<name>A0A9Q1B842_9SAUR</name>
<protein>
    <submittedName>
        <fullName evidence="1">Uncharacterized protein</fullName>
    </submittedName>
</protein>